<reference evidence="1 2" key="1">
    <citation type="submission" date="2016-07" db="EMBL/GenBank/DDBJ databases">
        <title>Genome analysis of Burkholderia fungorum ES3-20.</title>
        <authorList>
            <person name="Xu D."/>
            <person name="Yao R."/>
            <person name="Zheng S."/>
        </authorList>
    </citation>
    <scope>NUCLEOTIDE SEQUENCE [LARGE SCALE GENOMIC DNA]</scope>
    <source>
        <strain evidence="1 2">ES3-20</strain>
    </source>
</reference>
<comment type="caution">
    <text evidence="1">The sequence shown here is derived from an EMBL/GenBank/DDBJ whole genome shotgun (WGS) entry which is preliminary data.</text>
</comment>
<dbReference type="Proteomes" id="UP000283709">
    <property type="component" value="Unassembled WGS sequence"/>
</dbReference>
<organism evidence="1 2">
    <name type="scientific">Paraburkholderia fungorum</name>
    <dbReference type="NCBI Taxonomy" id="134537"/>
    <lineage>
        <taxon>Bacteria</taxon>
        <taxon>Pseudomonadati</taxon>
        <taxon>Pseudomonadota</taxon>
        <taxon>Betaproteobacteria</taxon>
        <taxon>Burkholderiales</taxon>
        <taxon>Burkholderiaceae</taxon>
        <taxon>Paraburkholderia</taxon>
    </lineage>
</organism>
<sequence>MSVDDCTVPWLFNKNEKTSERTDLKTKKMFGIGNSGRWYERGEEKQNNRGSQLWRLNATGVRNLAQMLLCEVSDGTMCG</sequence>
<dbReference type="AlphaFoldDB" id="A0A3R7E3Z5"/>
<evidence type="ECO:0000313" key="2">
    <source>
        <dbReference type="Proteomes" id="UP000283709"/>
    </source>
</evidence>
<gene>
    <name evidence="1" type="ORF">BCY88_35225</name>
</gene>
<accession>A0A3R7E3Z5</accession>
<proteinExistence type="predicted"/>
<name>A0A3R7E3Z5_9BURK</name>
<protein>
    <submittedName>
        <fullName evidence="1">Uncharacterized protein</fullName>
    </submittedName>
</protein>
<dbReference type="EMBL" id="MCAS01000037">
    <property type="protein sequence ID" value="RKF36691.1"/>
    <property type="molecule type" value="Genomic_DNA"/>
</dbReference>
<evidence type="ECO:0000313" key="1">
    <source>
        <dbReference type="EMBL" id="RKF36691.1"/>
    </source>
</evidence>